<dbReference type="HAMAP" id="MF_01200_B">
    <property type="entry name" value="OMPdecase_type1_B"/>
    <property type="match status" value="1"/>
</dbReference>
<evidence type="ECO:0000313" key="15">
    <source>
        <dbReference type="Proteomes" id="UP000234271"/>
    </source>
</evidence>
<dbReference type="EC" id="4.1.1.23" evidence="9"/>
<comment type="function">
    <text evidence="1 9">Catalyzes the decarboxylation of orotidine 5'-monophosphate (OMP) to uridine 5'-monophosphate (UMP).</text>
</comment>
<evidence type="ECO:0000313" key="14">
    <source>
        <dbReference type="EMBL" id="AUI68967.1"/>
    </source>
</evidence>
<keyword evidence="4 9" id="KW-0210">Decarboxylase</keyword>
<feature type="binding site" evidence="9">
    <location>
        <begin position="62"/>
        <end position="71"/>
    </location>
    <ligand>
        <name>substrate</name>
    </ligand>
</feature>
<dbReference type="GO" id="GO:0006207">
    <property type="term" value="P:'de novo' pyrimidine nucleobase biosynthetic process"/>
    <property type="evidence" value="ECO:0007669"/>
    <property type="project" value="InterPro"/>
</dbReference>
<dbReference type="CDD" id="cd04725">
    <property type="entry name" value="OMP_decarboxylase_like"/>
    <property type="match status" value="1"/>
</dbReference>
<dbReference type="NCBIfam" id="TIGR01740">
    <property type="entry name" value="pyrF"/>
    <property type="match status" value="1"/>
</dbReference>
<dbReference type="InterPro" id="IPR011060">
    <property type="entry name" value="RibuloseP-bd_barrel"/>
</dbReference>
<feature type="active site" description="For OMPdecase activity" evidence="10">
    <location>
        <position position="62"/>
    </location>
</feature>
<evidence type="ECO:0000256" key="1">
    <source>
        <dbReference type="ARBA" id="ARBA00002356"/>
    </source>
</evidence>
<reference evidence="15" key="1">
    <citation type="submission" date="2016-12" db="EMBL/GenBank/DDBJ databases">
        <title>Complete Genome Sequence of Beggiatoa leptomitiformis D-401.</title>
        <authorList>
            <person name="Fomenkov A."/>
            <person name="Vincze T."/>
            <person name="Grabovich M."/>
            <person name="Anton B.P."/>
            <person name="Dubinina G."/>
            <person name="Orlova M."/>
            <person name="Belousova E."/>
            <person name="Roberts R.J."/>
        </authorList>
    </citation>
    <scope>NUCLEOTIDE SEQUENCE [LARGE SCALE GENOMIC DNA]</scope>
    <source>
        <strain evidence="15">D-401</strain>
    </source>
</reference>
<dbReference type="InterPro" id="IPR013785">
    <property type="entry name" value="Aldolase_TIM"/>
</dbReference>
<dbReference type="InterPro" id="IPR047596">
    <property type="entry name" value="OMPdecase_bac"/>
</dbReference>
<dbReference type="InterPro" id="IPR018089">
    <property type="entry name" value="OMPdecase_AS"/>
</dbReference>
<evidence type="ECO:0000256" key="12">
    <source>
        <dbReference type="RuleBase" id="RU000512"/>
    </source>
</evidence>
<dbReference type="PANTHER" id="PTHR32119">
    <property type="entry name" value="OROTIDINE 5'-PHOSPHATE DECARBOXYLASE"/>
    <property type="match status" value="1"/>
</dbReference>
<protein>
    <recommendedName>
        <fullName evidence="9">Orotidine 5'-phosphate decarboxylase</fullName>
        <ecNumber evidence="9">4.1.1.23</ecNumber>
    </recommendedName>
    <alternativeName>
        <fullName evidence="9">OMP decarboxylase</fullName>
        <shortName evidence="9">OMPDCase</shortName>
        <shortName evidence="9">OMPdecase</shortName>
    </alternativeName>
</protein>
<comment type="pathway">
    <text evidence="2 9 12">Pyrimidine metabolism; UMP biosynthesis via de novo pathway; UMP from orotate: step 2/2.</text>
</comment>
<keyword evidence="5 9" id="KW-0665">Pyrimidine biosynthesis</keyword>
<feature type="binding site" evidence="9 11">
    <location>
        <position position="13"/>
    </location>
    <ligand>
        <name>substrate</name>
    </ligand>
</feature>
<evidence type="ECO:0000256" key="4">
    <source>
        <dbReference type="ARBA" id="ARBA00022793"/>
    </source>
</evidence>
<dbReference type="EMBL" id="CP018889">
    <property type="protein sequence ID" value="AUI68967.1"/>
    <property type="molecule type" value="Genomic_DNA"/>
</dbReference>
<evidence type="ECO:0000256" key="7">
    <source>
        <dbReference type="ARBA" id="ARBA00049157"/>
    </source>
</evidence>
<feature type="binding site" evidence="9 11">
    <location>
        <position position="121"/>
    </location>
    <ligand>
        <name>substrate</name>
    </ligand>
</feature>
<dbReference type="Pfam" id="PF00215">
    <property type="entry name" value="OMPdecase"/>
    <property type="match status" value="1"/>
</dbReference>
<dbReference type="Gene3D" id="3.20.20.70">
    <property type="entry name" value="Aldolase class I"/>
    <property type="match status" value="1"/>
</dbReference>
<organism evidence="14 15">
    <name type="scientific">Beggiatoa leptomitoformis</name>
    <dbReference type="NCBI Taxonomy" id="288004"/>
    <lineage>
        <taxon>Bacteria</taxon>
        <taxon>Pseudomonadati</taxon>
        <taxon>Pseudomonadota</taxon>
        <taxon>Gammaproteobacteria</taxon>
        <taxon>Thiotrichales</taxon>
        <taxon>Thiotrichaceae</taxon>
        <taxon>Beggiatoa</taxon>
    </lineage>
</organism>
<dbReference type="PANTHER" id="PTHR32119:SF2">
    <property type="entry name" value="OROTIDINE 5'-PHOSPHATE DECARBOXYLASE"/>
    <property type="match status" value="1"/>
</dbReference>
<feature type="binding site" evidence="9 11">
    <location>
        <position position="191"/>
    </location>
    <ligand>
        <name>substrate</name>
    </ligand>
</feature>
<dbReference type="GO" id="GO:0044205">
    <property type="term" value="P:'de novo' UMP biosynthetic process"/>
    <property type="evidence" value="ECO:0007669"/>
    <property type="project" value="UniProtKB-UniRule"/>
</dbReference>
<dbReference type="PROSITE" id="PS00156">
    <property type="entry name" value="OMPDECASE"/>
    <property type="match status" value="1"/>
</dbReference>
<dbReference type="SMART" id="SM00934">
    <property type="entry name" value="OMPdecase"/>
    <property type="match status" value="1"/>
</dbReference>
<evidence type="ECO:0000259" key="13">
    <source>
        <dbReference type="SMART" id="SM00934"/>
    </source>
</evidence>
<dbReference type="OrthoDB" id="9806203at2"/>
<accession>A0A2N9YEQ5</accession>
<evidence type="ECO:0000256" key="3">
    <source>
        <dbReference type="ARBA" id="ARBA00011738"/>
    </source>
</evidence>
<comment type="similarity">
    <text evidence="8 9">Belongs to the OMP decarboxylase family. Type 1 subfamily.</text>
</comment>
<gene>
    <name evidence="9 14" type="primary">pyrF</name>
    <name evidence="14" type="ORF">BLE401_09825</name>
</gene>
<evidence type="ECO:0000256" key="11">
    <source>
        <dbReference type="PIRSR" id="PIRSR614732-2"/>
    </source>
</evidence>
<feature type="binding site" evidence="9 11">
    <location>
        <position position="35"/>
    </location>
    <ligand>
        <name>substrate</name>
    </ligand>
</feature>
<evidence type="ECO:0000256" key="10">
    <source>
        <dbReference type="PIRSR" id="PIRSR614732-1"/>
    </source>
</evidence>
<evidence type="ECO:0000256" key="8">
    <source>
        <dbReference type="ARBA" id="ARBA00061012"/>
    </source>
</evidence>
<keyword evidence="15" id="KW-1185">Reference proteome</keyword>
<dbReference type="AlphaFoldDB" id="A0A2N9YEQ5"/>
<feature type="active site" description="Proton donor" evidence="9">
    <location>
        <position position="64"/>
    </location>
</feature>
<dbReference type="InterPro" id="IPR001754">
    <property type="entry name" value="OMPdeCOase_dom"/>
</dbReference>
<keyword evidence="6 9" id="KW-0456">Lyase</keyword>
<evidence type="ECO:0000256" key="5">
    <source>
        <dbReference type="ARBA" id="ARBA00022975"/>
    </source>
</evidence>
<feature type="active site" description="For OMPdecase activity" evidence="10">
    <location>
        <position position="64"/>
    </location>
</feature>
<sequence length="233" mass="25018">MVNNATSLIIALDYPDAKPALALAEQLKASGCRLKVGMELFTHAGPHLVEKLVNQGFDVFLDLKFHDIPNTVAGAVKAAAELGVWMVNVHALGGRDMLIAAREALAGYPQRPLLIAVSILTSLETADLYGMGLHGSLTDNVLRLARLTEANGLDGLVCSPHEISLIRQSISTPLQLVTPGIRPQQSQQDDQKRTMTPQEALQQGANYLVIGRPITRAPDPLQALHAISQSLTV</sequence>
<dbReference type="FunFam" id="3.20.20.70:FF:000015">
    <property type="entry name" value="Orotidine 5'-phosphate decarboxylase"/>
    <property type="match status" value="1"/>
</dbReference>
<name>A0A2N9YEQ5_9GAMM</name>
<evidence type="ECO:0000256" key="2">
    <source>
        <dbReference type="ARBA" id="ARBA00004861"/>
    </source>
</evidence>
<feature type="active site" description="For OMPdecase activity" evidence="10">
    <location>
        <position position="67"/>
    </location>
</feature>
<comment type="subunit">
    <text evidence="3 9">Homodimer.</text>
</comment>
<proteinExistence type="inferred from homology"/>
<dbReference type="UniPathway" id="UPA00070">
    <property type="reaction ID" value="UER00120"/>
</dbReference>
<dbReference type="KEGG" id="blep:AL038_14435"/>
<dbReference type="RefSeq" id="WP_062153981.1">
    <property type="nucleotide sequence ID" value="NZ_CP012373.2"/>
</dbReference>
<dbReference type="Proteomes" id="UP000234271">
    <property type="component" value="Chromosome"/>
</dbReference>
<feature type="binding site" evidence="9 11">
    <location>
        <position position="211"/>
    </location>
    <ligand>
        <name>substrate</name>
    </ligand>
</feature>
<feature type="domain" description="Orotidine 5'-phosphate decarboxylase" evidence="13">
    <location>
        <begin position="7"/>
        <end position="227"/>
    </location>
</feature>
<feature type="binding site" evidence="9 11">
    <location>
        <position position="182"/>
    </location>
    <ligand>
        <name>substrate</name>
    </ligand>
</feature>
<dbReference type="GO" id="GO:0004590">
    <property type="term" value="F:orotidine-5'-phosphate decarboxylase activity"/>
    <property type="evidence" value="ECO:0007669"/>
    <property type="project" value="UniProtKB-UniRule"/>
</dbReference>
<dbReference type="GO" id="GO:0005829">
    <property type="term" value="C:cytosol"/>
    <property type="evidence" value="ECO:0007669"/>
    <property type="project" value="TreeGrafter"/>
</dbReference>
<dbReference type="STRING" id="288004.AL038_14435"/>
<comment type="catalytic activity">
    <reaction evidence="7 9 12">
        <text>orotidine 5'-phosphate + H(+) = UMP + CO2</text>
        <dbReference type="Rhea" id="RHEA:11596"/>
        <dbReference type="ChEBI" id="CHEBI:15378"/>
        <dbReference type="ChEBI" id="CHEBI:16526"/>
        <dbReference type="ChEBI" id="CHEBI:57538"/>
        <dbReference type="ChEBI" id="CHEBI:57865"/>
        <dbReference type="EC" id="4.1.1.23"/>
    </reaction>
</comment>
<dbReference type="SUPFAM" id="SSF51366">
    <property type="entry name" value="Ribulose-phoshate binding barrel"/>
    <property type="match status" value="1"/>
</dbReference>
<evidence type="ECO:0000256" key="6">
    <source>
        <dbReference type="ARBA" id="ARBA00023239"/>
    </source>
</evidence>
<evidence type="ECO:0000256" key="9">
    <source>
        <dbReference type="HAMAP-Rule" id="MF_01200"/>
    </source>
</evidence>
<dbReference type="InterPro" id="IPR014732">
    <property type="entry name" value="OMPdecase"/>
</dbReference>
<feature type="binding site" evidence="9 11">
    <location>
        <position position="212"/>
    </location>
    <ligand>
        <name>substrate</name>
    </ligand>
</feature>
<dbReference type="NCBIfam" id="NF001273">
    <property type="entry name" value="PRK00230.1"/>
    <property type="match status" value="1"/>
</dbReference>